<keyword evidence="1" id="KW-0732">Signal</keyword>
<dbReference type="OrthoDB" id="7635422at2759"/>
<accession>E2C374</accession>
<proteinExistence type="predicted"/>
<feature type="chain" id="PRO_5003158415" description="Zinc finger protein 512B" evidence="1">
    <location>
        <begin position="20"/>
        <end position="289"/>
    </location>
</feature>
<evidence type="ECO:0008006" key="4">
    <source>
        <dbReference type="Google" id="ProtNLM"/>
    </source>
</evidence>
<evidence type="ECO:0000313" key="2">
    <source>
        <dbReference type="EMBL" id="EFN77606.1"/>
    </source>
</evidence>
<name>E2C374_HARSA</name>
<sequence length="289" mass="31408">MSKIPLFLTLLCTGAFASASEDTKQQKRGIIGNDGWVGLPSPYGYGHGHPWTIDHTPWKGIKLPEVNLHSGLHLASALPAYGRGSITLTPGIVKTLPVYITKHVVLEKPVPVPEPVIIEKPYHVPVEKVIPIPIEKIIHKPVPVPVPVPQAVPIPVEHPVPIPVKHPVAVPVQQPYPVAVKHPVPVPIAVPVPVPVHSPHLLAAGNLAGAIYSRGYVPGQLFAPLHLHPFMHLHGHGFAPFSHGFDHKVGHVLSHGYGHGYGYSPYHDAHVDDHLVHAHDHKKRKTDKN</sequence>
<organism evidence="3">
    <name type="scientific">Harpegnathos saltator</name>
    <name type="common">Jerdon's jumping ant</name>
    <dbReference type="NCBI Taxonomy" id="610380"/>
    <lineage>
        <taxon>Eukaryota</taxon>
        <taxon>Metazoa</taxon>
        <taxon>Ecdysozoa</taxon>
        <taxon>Arthropoda</taxon>
        <taxon>Hexapoda</taxon>
        <taxon>Insecta</taxon>
        <taxon>Pterygota</taxon>
        <taxon>Neoptera</taxon>
        <taxon>Endopterygota</taxon>
        <taxon>Hymenoptera</taxon>
        <taxon>Apocrita</taxon>
        <taxon>Aculeata</taxon>
        <taxon>Formicoidea</taxon>
        <taxon>Formicidae</taxon>
        <taxon>Ponerinae</taxon>
        <taxon>Ponerini</taxon>
        <taxon>Harpegnathos</taxon>
    </lineage>
</organism>
<reference evidence="2 3" key="1">
    <citation type="journal article" date="2010" name="Science">
        <title>Genomic comparison of the ants Camponotus floridanus and Harpegnathos saltator.</title>
        <authorList>
            <person name="Bonasio R."/>
            <person name="Zhang G."/>
            <person name="Ye C."/>
            <person name="Mutti N.S."/>
            <person name="Fang X."/>
            <person name="Qin N."/>
            <person name="Donahue G."/>
            <person name="Yang P."/>
            <person name="Li Q."/>
            <person name="Li C."/>
            <person name="Zhang P."/>
            <person name="Huang Z."/>
            <person name="Berger S.L."/>
            <person name="Reinberg D."/>
            <person name="Wang J."/>
            <person name="Liebig J."/>
        </authorList>
    </citation>
    <scope>NUCLEOTIDE SEQUENCE [LARGE SCALE GENOMIC DNA]</scope>
    <source>
        <strain evidence="2 3">R22 G/1</strain>
    </source>
</reference>
<evidence type="ECO:0000256" key="1">
    <source>
        <dbReference type="SAM" id="SignalP"/>
    </source>
</evidence>
<dbReference type="InParanoid" id="E2C374"/>
<dbReference type="Proteomes" id="UP000008237">
    <property type="component" value="Unassembled WGS sequence"/>
</dbReference>
<dbReference type="OMA" id="EKIVHKP"/>
<gene>
    <name evidence="2" type="ORF">EAI_04070</name>
</gene>
<dbReference type="AlphaFoldDB" id="E2C374"/>
<protein>
    <recommendedName>
        <fullName evidence="4">Zinc finger protein 512B</fullName>
    </recommendedName>
</protein>
<keyword evidence="3" id="KW-1185">Reference proteome</keyword>
<dbReference type="EMBL" id="GL452292">
    <property type="protein sequence ID" value="EFN77606.1"/>
    <property type="molecule type" value="Genomic_DNA"/>
</dbReference>
<feature type="signal peptide" evidence="1">
    <location>
        <begin position="1"/>
        <end position="19"/>
    </location>
</feature>
<evidence type="ECO:0000313" key="3">
    <source>
        <dbReference type="Proteomes" id="UP000008237"/>
    </source>
</evidence>
<dbReference type="STRING" id="610380.E2C374"/>